<proteinExistence type="inferred from homology"/>
<comment type="function">
    <text evidence="3">Required for formate dehydrogenase (FDH) activity. Acts as a sulfur carrier protein that transfers sulfur from IscS to the molybdenum cofactor prior to its insertion into FDH.</text>
</comment>
<dbReference type="InterPro" id="IPR016193">
    <property type="entry name" value="Cytidine_deaminase-like"/>
</dbReference>
<comment type="similarity">
    <text evidence="3">Belongs to the FdhD family.</text>
</comment>
<dbReference type="EMBL" id="JBHLZN010000002">
    <property type="protein sequence ID" value="MFB9886366.1"/>
    <property type="molecule type" value="Genomic_DNA"/>
</dbReference>
<dbReference type="PIRSF" id="PIRSF015626">
    <property type="entry name" value="FdhD"/>
    <property type="match status" value="1"/>
</dbReference>
<feature type="active site" description="Cysteine persulfide intermediate" evidence="3">
    <location>
        <position position="119"/>
    </location>
</feature>
<name>A0ABV5ZDW8_9GAMM</name>
<keyword evidence="1 3" id="KW-0963">Cytoplasm</keyword>
<feature type="region of interest" description="Disordered" evidence="4">
    <location>
        <begin position="1"/>
        <end position="20"/>
    </location>
</feature>
<sequence length="272" mass="29093">MQRAYQAEPDAELPQASSSYGYSSLDRHQCAEADLAGEAALALSYNGINQAVMLVSPQHLEDFVLGFSFSEGIIESINDIYDLELSATQGGWQAEITLSSRRLFALKQRRRQLSGRSGCGLCGIEALDAALAPLPALSPAALPPIEHLQGLRASLPHWQPLGQHCGAVHAALWMDASGQIQASREDIGRHNALDKLIGTLLQTGQPQPSGCLILTSRCSLELVQKAIRAGFTTLISLSAPTSLAVDQARRYGLNLIHIPAQAGPRVYHAALG</sequence>
<keyword evidence="2 3" id="KW-0501">Molybdenum cofactor biosynthesis</keyword>
<evidence type="ECO:0000313" key="5">
    <source>
        <dbReference type="EMBL" id="MFB9886366.1"/>
    </source>
</evidence>
<comment type="caution">
    <text evidence="5">The sequence shown here is derived from an EMBL/GenBank/DDBJ whole genome shotgun (WGS) entry which is preliminary data.</text>
</comment>
<dbReference type="SUPFAM" id="SSF53927">
    <property type="entry name" value="Cytidine deaminase-like"/>
    <property type="match status" value="1"/>
</dbReference>
<comment type="subcellular location">
    <subcellularLocation>
        <location evidence="3">Cytoplasm</location>
    </subcellularLocation>
</comment>
<dbReference type="RefSeq" id="WP_035460540.1">
    <property type="nucleotide sequence ID" value="NZ_JBHLZN010000002.1"/>
</dbReference>
<comment type="caution">
    <text evidence="3">Lacks conserved residue(s) required for the propagation of feature annotation.</text>
</comment>
<dbReference type="HAMAP" id="MF_00187">
    <property type="entry name" value="FdhD"/>
    <property type="match status" value="1"/>
</dbReference>
<dbReference type="Pfam" id="PF02634">
    <property type="entry name" value="FdhD-NarQ"/>
    <property type="match status" value="1"/>
</dbReference>
<dbReference type="Gene3D" id="3.40.140.10">
    <property type="entry name" value="Cytidine Deaminase, domain 2"/>
    <property type="match status" value="1"/>
</dbReference>
<dbReference type="Proteomes" id="UP001589628">
    <property type="component" value="Unassembled WGS sequence"/>
</dbReference>
<evidence type="ECO:0000256" key="3">
    <source>
        <dbReference type="HAMAP-Rule" id="MF_00187"/>
    </source>
</evidence>
<dbReference type="PANTHER" id="PTHR30592">
    <property type="entry name" value="FORMATE DEHYDROGENASE"/>
    <property type="match status" value="1"/>
</dbReference>
<gene>
    <name evidence="3 5" type="primary">fdhD</name>
    <name evidence="5" type="ORF">ACFFLH_08095</name>
</gene>
<dbReference type="NCBIfam" id="TIGR00129">
    <property type="entry name" value="fdhD_narQ"/>
    <property type="match status" value="1"/>
</dbReference>
<evidence type="ECO:0000256" key="2">
    <source>
        <dbReference type="ARBA" id="ARBA00023150"/>
    </source>
</evidence>
<dbReference type="PANTHER" id="PTHR30592:SF1">
    <property type="entry name" value="SULFUR CARRIER PROTEIN FDHD"/>
    <property type="match status" value="1"/>
</dbReference>
<dbReference type="InterPro" id="IPR003786">
    <property type="entry name" value="FdhD"/>
</dbReference>
<protein>
    <recommendedName>
        <fullName evidence="3">Sulfur carrier protein FdhD</fullName>
    </recommendedName>
</protein>
<evidence type="ECO:0000313" key="6">
    <source>
        <dbReference type="Proteomes" id="UP001589628"/>
    </source>
</evidence>
<accession>A0ABV5ZDW8</accession>
<dbReference type="Gene3D" id="3.10.20.10">
    <property type="match status" value="1"/>
</dbReference>
<keyword evidence="6" id="KW-1185">Reference proteome</keyword>
<evidence type="ECO:0000256" key="4">
    <source>
        <dbReference type="SAM" id="MobiDB-lite"/>
    </source>
</evidence>
<reference evidence="5 6" key="1">
    <citation type="submission" date="2024-09" db="EMBL/GenBank/DDBJ databases">
        <authorList>
            <person name="Sun Q."/>
            <person name="Mori K."/>
        </authorList>
    </citation>
    <scope>NUCLEOTIDE SEQUENCE [LARGE SCALE GENOMIC DNA]</scope>
    <source>
        <strain evidence="5 6">ATCC 51285</strain>
    </source>
</reference>
<evidence type="ECO:0000256" key="1">
    <source>
        <dbReference type="ARBA" id="ARBA00022490"/>
    </source>
</evidence>
<organism evidence="5 6">
    <name type="scientific">Balneatrix alpica</name>
    <dbReference type="NCBI Taxonomy" id="75684"/>
    <lineage>
        <taxon>Bacteria</taxon>
        <taxon>Pseudomonadati</taxon>
        <taxon>Pseudomonadota</taxon>
        <taxon>Gammaproteobacteria</taxon>
        <taxon>Oceanospirillales</taxon>
        <taxon>Balneatrichaceae</taxon>
        <taxon>Balneatrix</taxon>
    </lineage>
</organism>